<feature type="domain" description="TonB-dependent receptor plug" evidence="5">
    <location>
        <begin position="137"/>
        <end position="226"/>
    </location>
</feature>
<dbReference type="InterPro" id="IPR013784">
    <property type="entry name" value="Carb-bd-like_fold"/>
</dbReference>
<dbReference type="Pfam" id="PF07715">
    <property type="entry name" value="Plug"/>
    <property type="match status" value="1"/>
</dbReference>
<comment type="caution">
    <text evidence="7">The sequence shown here is derived from an EMBL/GenBank/DDBJ whole genome shotgun (WGS) entry which is preliminary data.</text>
</comment>
<dbReference type="RefSeq" id="WP_211974193.1">
    <property type="nucleotide sequence ID" value="NZ_CBFHAM010000120.1"/>
</dbReference>
<dbReference type="InterPro" id="IPR041700">
    <property type="entry name" value="OMP_b-brl_3"/>
</dbReference>
<evidence type="ECO:0000259" key="6">
    <source>
        <dbReference type="Pfam" id="PF14905"/>
    </source>
</evidence>
<keyword evidence="4" id="KW-0732">Signal</keyword>
<gene>
    <name evidence="7" type="ORF">KE626_17350</name>
</gene>
<proteinExistence type="predicted"/>
<dbReference type="Gene3D" id="2.60.40.1120">
    <property type="entry name" value="Carboxypeptidase-like, regulatory domain"/>
    <property type="match status" value="1"/>
</dbReference>
<feature type="chain" id="PRO_5046898012" evidence="4">
    <location>
        <begin position="21"/>
        <end position="814"/>
    </location>
</feature>
<keyword evidence="8" id="KW-1185">Reference proteome</keyword>
<evidence type="ECO:0000256" key="1">
    <source>
        <dbReference type="ARBA" id="ARBA00004442"/>
    </source>
</evidence>
<name>A0ABS5J1I7_9BACT</name>
<dbReference type="Proteomes" id="UP000676386">
    <property type="component" value="Unassembled WGS sequence"/>
</dbReference>
<keyword evidence="3" id="KW-0998">Cell outer membrane</keyword>
<protein>
    <submittedName>
        <fullName evidence="7">TonB-dependent receptor</fullName>
    </submittedName>
</protein>
<feature type="signal peptide" evidence="4">
    <location>
        <begin position="1"/>
        <end position="20"/>
    </location>
</feature>
<reference evidence="7 8" key="1">
    <citation type="submission" date="2021-04" db="EMBL/GenBank/DDBJ databases">
        <title>Chitinophaga sp. nov., isolated from the rhizosphere soil.</title>
        <authorList>
            <person name="He S."/>
        </authorList>
    </citation>
    <scope>NUCLEOTIDE SEQUENCE [LARGE SCALE GENOMIC DNA]</scope>
    <source>
        <strain evidence="7 8">2R12</strain>
    </source>
</reference>
<dbReference type="Gene3D" id="2.170.130.10">
    <property type="entry name" value="TonB-dependent receptor, plug domain"/>
    <property type="match status" value="1"/>
</dbReference>
<evidence type="ECO:0000256" key="4">
    <source>
        <dbReference type="SAM" id="SignalP"/>
    </source>
</evidence>
<dbReference type="EMBL" id="JAGTXB010000008">
    <property type="protein sequence ID" value="MBS0029092.1"/>
    <property type="molecule type" value="Genomic_DNA"/>
</dbReference>
<organism evidence="7 8">
    <name type="scientific">Chitinophaga hostae</name>
    <dbReference type="NCBI Taxonomy" id="2831022"/>
    <lineage>
        <taxon>Bacteria</taxon>
        <taxon>Pseudomonadati</taxon>
        <taxon>Bacteroidota</taxon>
        <taxon>Chitinophagia</taxon>
        <taxon>Chitinophagales</taxon>
        <taxon>Chitinophagaceae</taxon>
        <taxon>Chitinophaga</taxon>
    </lineage>
</organism>
<dbReference type="SUPFAM" id="SSF49452">
    <property type="entry name" value="Starch-binding domain-like"/>
    <property type="match status" value="1"/>
</dbReference>
<dbReference type="SUPFAM" id="SSF56935">
    <property type="entry name" value="Porins"/>
    <property type="match status" value="1"/>
</dbReference>
<dbReference type="InterPro" id="IPR037066">
    <property type="entry name" value="Plug_dom_sf"/>
</dbReference>
<dbReference type="Gene3D" id="2.40.170.20">
    <property type="entry name" value="TonB-dependent receptor, beta-barrel domain"/>
    <property type="match status" value="1"/>
</dbReference>
<keyword evidence="2" id="KW-0472">Membrane</keyword>
<dbReference type="PANTHER" id="PTHR40980:SF4">
    <property type="entry name" value="TONB-DEPENDENT RECEPTOR-LIKE BETA-BARREL DOMAIN-CONTAINING PROTEIN"/>
    <property type="match status" value="1"/>
</dbReference>
<comment type="subcellular location">
    <subcellularLocation>
        <location evidence="1">Cell outer membrane</location>
    </subcellularLocation>
</comment>
<dbReference type="InterPro" id="IPR012910">
    <property type="entry name" value="Plug_dom"/>
</dbReference>
<sequence>MKTIIVALGMLIGCSFTAFAQQPNSTGKITLTITDNAGKPLPFTTVMLKKVKDSALVKGEMTIENGSCAFEKIANGHYFIQASQMGYTTSYSTAFQVDAAHKTIALGNMQLPPLGKNLQAVNVTAQKPFIESSAGKTVMNIENSVSAAGNTALDLLRRAPGVQVDNNENVTLKGQSVTVMIDGKLTYLSGEQLTNLLKTTPGESIASIEILTSPSAKYDASGNGGIINIKTKKGKLTGINGNINATLTQAKYGRYGISGNVNWRTQKFNLFGNFDQGDYPRMVTRDYKRSVKEGDGSTTFMQQGVFQRNRFKNNYLKVGLDYFVNDKHTIGVLANGFKNAFSNQIYSNTNLGRPAMPPDSTVNSLTVNDNKFDNIAVNLNYKGVLDTAGGREISFDADYAQFNNHRFMQLNDSLYDAHTKINRNPNSIRTTGGTQVIIKSLKTDLSWPLGKESKLEAGAKVSFVTTTNALQFDSLYHGVYLPSPSLSDRFNYQEDVYAAYATYRQQIAKTNLQLGLRVENTASTGHSFTTDNYVKRNYTDFFPNVTVEQKLNDKNKLSLAMSRRIERPQYGQLNPFMFYLDKYTYFRGNPYLRPQYSNIAELAYTLKDKYIATLRYSRIKDMMEEFITQDDSTKASISTERNYDKTDIYSLLLTLPVQVTKWWSSDNNVDLSYNKYRFEDPKTNEPFSRYNFNYYINSTNTITLPHDMKLEVMGYYNSPFVFGIFRGYSQYNLNLGIQKMFLNKNATVKLSYNNILRNESYRGAAEFANLNMSIFNTWQFRTVNLSFSYKFGNASIKAARERKTGTSDEQNRAG</sequence>
<evidence type="ECO:0000256" key="3">
    <source>
        <dbReference type="ARBA" id="ARBA00023237"/>
    </source>
</evidence>
<evidence type="ECO:0000256" key="2">
    <source>
        <dbReference type="ARBA" id="ARBA00023136"/>
    </source>
</evidence>
<dbReference type="PANTHER" id="PTHR40980">
    <property type="entry name" value="PLUG DOMAIN-CONTAINING PROTEIN"/>
    <property type="match status" value="1"/>
</dbReference>
<accession>A0ABS5J1I7</accession>
<feature type="domain" description="Outer membrane protein beta-barrel" evidence="6">
    <location>
        <begin position="390"/>
        <end position="789"/>
    </location>
</feature>
<dbReference type="Pfam" id="PF14905">
    <property type="entry name" value="OMP_b-brl_3"/>
    <property type="match status" value="1"/>
</dbReference>
<keyword evidence="7" id="KW-0675">Receptor</keyword>
<evidence type="ECO:0000259" key="5">
    <source>
        <dbReference type="Pfam" id="PF07715"/>
    </source>
</evidence>
<dbReference type="InterPro" id="IPR036942">
    <property type="entry name" value="Beta-barrel_TonB_sf"/>
</dbReference>
<evidence type="ECO:0000313" key="7">
    <source>
        <dbReference type="EMBL" id="MBS0029092.1"/>
    </source>
</evidence>
<evidence type="ECO:0000313" key="8">
    <source>
        <dbReference type="Proteomes" id="UP000676386"/>
    </source>
</evidence>